<reference evidence="2 3" key="1">
    <citation type="submission" date="2024-02" db="EMBL/GenBank/DDBJ databases">
        <title>Genome analysis and characterization of Microbaculum marinisediminis sp. nov., isolated from marine sediment.</title>
        <authorList>
            <person name="Du Z.-J."/>
            <person name="Ye Y.-Q."/>
            <person name="Zhang Z.-R."/>
            <person name="Yuan S.-M."/>
            <person name="Zhang X.-Y."/>
        </authorList>
    </citation>
    <scope>NUCLEOTIDE SEQUENCE [LARGE SCALE GENOMIC DNA]</scope>
    <source>
        <strain evidence="2 3">SDUM1044001</strain>
    </source>
</reference>
<organism evidence="2 3">
    <name type="scientific">Microbaculum marinum</name>
    <dbReference type="NCBI Taxonomy" id="1764581"/>
    <lineage>
        <taxon>Bacteria</taxon>
        <taxon>Pseudomonadati</taxon>
        <taxon>Pseudomonadota</taxon>
        <taxon>Alphaproteobacteria</taxon>
        <taxon>Hyphomicrobiales</taxon>
        <taxon>Tepidamorphaceae</taxon>
        <taxon>Microbaculum</taxon>
    </lineage>
</organism>
<dbReference type="EMBL" id="JAZHOF010000007">
    <property type="protein sequence ID" value="MEJ8573408.1"/>
    <property type="molecule type" value="Genomic_DNA"/>
</dbReference>
<dbReference type="InterPro" id="IPR009325">
    <property type="entry name" value="DUF983"/>
</dbReference>
<evidence type="ECO:0000313" key="3">
    <source>
        <dbReference type="Proteomes" id="UP001378188"/>
    </source>
</evidence>
<keyword evidence="3" id="KW-1185">Reference proteome</keyword>
<dbReference type="Pfam" id="PF06170">
    <property type="entry name" value="DUF983"/>
    <property type="match status" value="1"/>
</dbReference>
<sequence>MALEPRNVSEAMLRGLTLRCPSCGQGKLYRGYLKVVDSCPSCGQEMHHHRADDAPPYFTIVIVGHIVVPVVLVIERMFAPALWLQAVGWTAIIVAMCMILLPSVKGALVGLQWANYMHGFDPRSDGREDWDGLDPERYAPAKLET</sequence>
<dbReference type="RefSeq" id="WP_340331099.1">
    <property type="nucleotide sequence ID" value="NZ_JAZHOF010000007.1"/>
</dbReference>
<name>A0AAW9RZU1_9HYPH</name>
<dbReference type="AlphaFoldDB" id="A0AAW9RZU1"/>
<comment type="caution">
    <text evidence="2">The sequence shown here is derived from an EMBL/GenBank/DDBJ whole genome shotgun (WGS) entry which is preliminary data.</text>
</comment>
<proteinExistence type="predicted"/>
<accession>A0AAW9RZU1</accession>
<protein>
    <submittedName>
        <fullName evidence="2">DUF983 domain-containing protein</fullName>
    </submittedName>
</protein>
<keyword evidence="1" id="KW-1133">Transmembrane helix</keyword>
<keyword evidence="1" id="KW-0812">Transmembrane</keyword>
<feature type="transmembrane region" description="Helical" evidence="1">
    <location>
        <begin position="56"/>
        <end position="74"/>
    </location>
</feature>
<gene>
    <name evidence="2" type="ORF">V3328_18105</name>
</gene>
<feature type="transmembrane region" description="Helical" evidence="1">
    <location>
        <begin position="81"/>
        <end position="101"/>
    </location>
</feature>
<keyword evidence="1" id="KW-0472">Membrane</keyword>
<dbReference type="Proteomes" id="UP001378188">
    <property type="component" value="Unassembled WGS sequence"/>
</dbReference>
<evidence type="ECO:0000256" key="1">
    <source>
        <dbReference type="SAM" id="Phobius"/>
    </source>
</evidence>
<evidence type="ECO:0000313" key="2">
    <source>
        <dbReference type="EMBL" id="MEJ8573408.1"/>
    </source>
</evidence>